<dbReference type="Proteomes" id="UP000287651">
    <property type="component" value="Unassembled WGS sequence"/>
</dbReference>
<dbReference type="AlphaFoldDB" id="A0A426XRN6"/>
<name>A0A426XRN6_ENSVE</name>
<evidence type="ECO:0000313" key="1">
    <source>
        <dbReference type="EMBL" id="RRT42156.1"/>
    </source>
</evidence>
<evidence type="ECO:0000313" key="2">
    <source>
        <dbReference type="Proteomes" id="UP000287651"/>
    </source>
</evidence>
<organism evidence="1 2">
    <name type="scientific">Ensete ventricosum</name>
    <name type="common">Abyssinian banana</name>
    <name type="synonym">Musa ensete</name>
    <dbReference type="NCBI Taxonomy" id="4639"/>
    <lineage>
        <taxon>Eukaryota</taxon>
        <taxon>Viridiplantae</taxon>
        <taxon>Streptophyta</taxon>
        <taxon>Embryophyta</taxon>
        <taxon>Tracheophyta</taxon>
        <taxon>Spermatophyta</taxon>
        <taxon>Magnoliopsida</taxon>
        <taxon>Liliopsida</taxon>
        <taxon>Zingiberales</taxon>
        <taxon>Musaceae</taxon>
        <taxon>Ensete</taxon>
    </lineage>
</organism>
<comment type="caution">
    <text evidence="1">The sequence shown here is derived from an EMBL/GenBank/DDBJ whole genome shotgun (WGS) entry which is preliminary data.</text>
</comment>
<sequence length="146" mass="16155">MMTYRTVPPLPEAVRMGDGEEGVVVLQLPVKDPTFDLAKAVCSHGLFMMSPNCWDPATASLRRPLHLSASSASLSVRISQPSPPADHLLVSVYCTTFLSMSDENDRMIREFHTVHAAAKEMGFGRIFRSPTLFEDMVKGILLCNCR</sequence>
<protein>
    <submittedName>
        <fullName evidence="1">Uncharacterized protein</fullName>
    </submittedName>
</protein>
<dbReference type="EMBL" id="AMZH03018037">
    <property type="protein sequence ID" value="RRT42156.1"/>
    <property type="molecule type" value="Genomic_DNA"/>
</dbReference>
<reference evidence="1 2" key="1">
    <citation type="journal article" date="2014" name="Agronomy (Basel)">
        <title>A Draft Genome Sequence for Ensete ventricosum, the Drought-Tolerant Tree Against Hunger.</title>
        <authorList>
            <person name="Harrison J."/>
            <person name="Moore K.A."/>
            <person name="Paszkiewicz K."/>
            <person name="Jones T."/>
            <person name="Grant M."/>
            <person name="Ambacheew D."/>
            <person name="Muzemil S."/>
            <person name="Studholme D.J."/>
        </authorList>
    </citation>
    <scope>NUCLEOTIDE SEQUENCE [LARGE SCALE GENOMIC DNA]</scope>
</reference>
<accession>A0A426XRN6</accession>
<gene>
    <name evidence="1" type="ORF">B296_00011282</name>
</gene>
<proteinExistence type="predicted"/>